<keyword evidence="2" id="KW-1133">Transmembrane helix</keyword>
<evidence type="ECO:0000313" key="4">
    <source>
        <dbReference type="Proteomes" id="UP000886725"/>
    </source>
</evidence>
<keyword evidence="2" id="KW-0812">Transmembrane</keyword>
<evidence type="ECO:0008006" key="5">
    <source>
        <dbReference type="Google" id="ProtNLM"/>
    </source>
</evidence>
<feature type="compositionally biased region" description="Low complexity" evidence="1">
    <location>
        <begin position="51"/>
        <end position="74"/>
    </location>
</feature>
<dbReference type="Gene3D" id="3.40.30.10">
    <property type="entry name" value="Glutaredoxin"/>
    <property type="match status" value="1"/>
</dbReference>
<feature type="compositionally biased region" description="Polar residues" evidence="1">
    <location>
        <begin position="75"/>
        <end position="84"/>
    </location>
</feature>
<feature type="region of interest" description="Disordered" evidence="1">
    <location>
        <begin position="35"/>
        <end position="84"/>
    </location>
</feature>
<dbReference type="EMBL" id="DVFU01000107">
    <property type="protein sequence ID" value="HIQ65192.1"/>
    <property type="molecule type" value="Genomic_DNA"/>
</dbReference>
<dbReference type="AlphaFoldDB" id="A0A9D0YZW2"/>
<reference evidence="3" key="2">
    <citation type="journal article" date="2021" name="PeerJ">
        <title>Extensive microbial diversity within the chicken gut microbiome revealed by metagenomics and culture.</title>
        <authorList>
            <person name="Gilroy R."/>
            <person name="Ravi A."/>
            <person name="Getino M."/>
            <person name="Pursley I."/>
            <person name="Horton D.L."/>
            <person name="Alikhan N.F."/>
            <person name="Baker D."/>
            <person name="Gharbi K."/>
            <person name="Hall N."/>
            <person name="Watson M."/>
            <person name="Adriaenssens E.M."/>
            <person name="Foster-Nyarko E."/>
            <person name="Jarju S."/>
            <person name="Secka A."/>
            <person name="Antonio M."/>
            <person name="Oren A."/>
            <person name="Chaudhuri R.R."/>
            <person name="La Ragione R."/>
            <person name="Hildebrand F."/>
            <person name="Pallen M.J."/>
        </authorList>
    </citation>
    <scope>NUCLEOTIDE SEQUENCE</scope>
    <source>
        <strain evidence="3">CHK165-10780</strain>
    </source>
</reference>
<feature type="transmembrane region" description="Helical" evidence="2">
    <location>
        <begin position="6"/>
        <end position="26"/>
    </location>
</feature>
<proteinExistence type="predicted"/>
<protein>
    <recommendedName>
        <fullName evidence="5">Thioredoxin domain-containing protein</fullName>
    </recommendedName>
</protein>
<evidence type="ECO:0000256" key="2">
    <source>
        <dbReference type="SAM" id="Phobius"/>
    </source>
</evidence>
<gene>
    <name evidence="3" type="ORF">IAC85_05585</name>
</gene>
<sequence>MKKDYLITGGLLLVVILLGVFLYVNYGPGNNRVSYNNQETPATSESDDNVTSTPSPDETPASTSTSTPTATADSGSETYNNSDVPQLQSDIHLSDVKEASNGTFNMYLFYGRGCPHCEELIEFLQSLSDQEKAKFNLYTFETWYDNENKALMEDVEVELNVNIGGVPFFIIGDQTFSGYGTSMNDDIIAAIDAEYAKTDRYDLGMSLLQNQ</sequence>
<keyword evidence="2" id="KW-0472">Membrane</keyword>
<comment type="caution">
    <text evidence="3">The sequence shown here is derived from an EMBL/GenBank/DDBJ whole genome shotgun (WGS) entry which is preliminary data.</text>
</comment>
<name>A0A9D0YZW2_9FIRM</name>
<feature type="compositionally biased region" description="Polar residues" evidence="1">
    <location>
        <begin position="35"/>
        <end position="44"/>
    </location>
</feature>
<dbReference type="SUPFAM" id="SSF52833">
    <property type="entry name" value="Thioredoxin-like"/>
    <property type="match status" value="1"/>
</dbReference>
<dbReference type="InterPro" id="IPR036249">
    <property type="entry name" value="Thioredoxin-like_sf"/>
</dbReference>
<accession>A0A9D0YZW2</accession>
<dbReference type="Proteomes" id="UP000886725">
    <property type="component" value="Unassembled WGS sequence"/>
</dbReference>
<reference evidence="3" key="1">
    <citation type="submission" date="2020-10" db="EMBL/GenBank/DDBJ databases">
        <authorList>
            <person name="Gilroy R."/>
        </authorList>
    </citation>
    <scope>NUCLEOTIDE SEQUENCE</scope>
    <source>
        <strain evidence="3">CHK165-10780</strain>
    </source>
</reference>
<evidence type="ECO:0000256" key="1">
    <source>
        <dbReference type="SAM" id="MobiDB-lite"/>
    </source>
</evidence>
<organism evidence="3 4">
    <name type="scientific">Candidatus Faecenecus gallistercoris</name>
    <dbReference type="NCBI Taxonomy" id="2840793"/>
    <lineage>
        <taxon>Bacteria</taxon>
        <taxon>Bacillati</taxon>
        <taxon>Bacillota</taxon>
        <taxon>Bacillota incertae sedis</taxon>
        <taxon>Candidatus Faecenecus</taxon>
    </lineage>
</organism>
<evidence type="ECO:0000313" key="3">
    <source>
        <dbReference type="EMBL" id="HIQ65192.1"/>
    </source>
</evidence>